<comment type="caution">
    <text evidence="1">The sequence shown here is derived from an EMBL/GenBank/DDBJ whole genome shotgun (WGS) entry which is preliminary data.</text>
</comment>
<protein>
    <submittedName>
        <fullName evidence="1">Uncharacterized protein</fullName>
    </submittedName>
</protein>
<dbReference type="AlphaFoldDB" id="A0A7Y3VXZ9"/>
<reference evidence="1 2" key="1">
    <citation type="submission" date="2020-05" db="EMBL/GenBank/DDBJ databases">
        <title>Draft genome of Flavobacterium sp. IMCC34852.</title>
        <authorList>
            <person name="Song J."/>
            <person name="Cho J.-C."/>
        </authorList>
    </citation>
    <scope>NUCLEOTIDE SEQUENCE [LARGE SCALE GENOMIC DNA]</scope>
    <source>
        <strain evidence="1 2">IMCC34852</strain>
    </source>
</reference>
<dbReference type="RefSeq" id="WP_171221250.1">
    <property type="nucleotide sequence ID" value="NZ_CP121446.1"/>
</dbReference>
<dbReference type="EMBL" id="JABEVX010000001">
    <property type="protein sequence ID" value="NNT71057.1"/>
    <property type="molecule type" value="Genomic_DNA"/>
</dbReference>
<evidence type="ECO:0000313" key="2">
    <source>
        <dbReference type="Proteomes" id="UP000536509"/>
    </source>
</evidence>
<keyword evidence="2" id="KW-1185">Reference proteome</keyword>
<sequence length="61" mass="6943">MRLDRFSLRIGKTNKSESKTGNSFNVMLVVFKENEELIMKGKLRRAIKTMALPNSQKTAKG</sequence>
<evidence type="ECO:0000313" key="1">
    <source>
        <dbReference type="EMBL" id="NNT71057.1"/>
    </source>
</evidence>
<organism evidence="1 2">
    <name type="scientific">Flavobacterium rivulicola</name>
    <dbReference type="NCBI Taxonomy" id="2732161"/>
    <lineage>
        <taxon>Bacteria</taxon>
        <taxon>Pseudomonadati</taxon>
        <taxon>Bacteroidota</taxon>
        <taxon>Flavobacteriia</taxon>
        <taxon>Flavobacteriales</taxon>
        <taxon>Flavobacteriaceae</taxon>
        <taxon>Flavobacterium</taxon>
    </lineage>
</organism>
<gene>
    <name evidence="1" type="ORF">HKT18_02400</name>
</gene>
<dbReference type="Proteomes" id="UP000536509">
    <property type="component" value="Unassembled WGS sequence"/>
</dbReference>
<accession>A0A7Y3VXZ9</accession>
<name>A0A7Y3VXZ9_9FLAO</name>
<proteinExistence type="predicted"/>